<sequence>MRGVGLIGQRRAIKAAEPVIALGKFDRMLKMAGRKLHAIAVKQRKRHLHQYNRSVRTNWHNLC</sequence>
<gene>
    <name evidence="1" type="ORF">C8J26_1442</name>
</gene>
<protein>
    <submittedName>
        <fullName evidence="1">Uncharacterized protein</fullName>
    </submittedName>
</protein>
<proteinExistence type="predicted"/>
<name>A0A2T5GP66_9SPHN</name>
<evidence type="ECO:0000313" key="2">
    <source>
        <dbReference type="Proteomes" id="UP000244189"/>
    </source>
</evidence>
<dbReference type="Proteomes" id="UP000244189">
    <property type="component" value="Unassembled WGS sequence"/>
</dbReference>
<accession>A0A2T5GP66</accession>
<dbReference type="EMBL" id="QAOG01000002">
    <property type="protein sequence ID" value="PTQ61119.1"/>
    <property type="molecule type" value="Genomic_DNA"/>
</dbReference>
<evidence type="ECO:0000313" key="1">
    <source>
        <dbReference type="EMBL" id="PTQ61119.1"/>
    </source>
</evidence>
<comment type="caution">
    <text evidence="1">The sequence shown here is derived from an EMBL/GenBank/DDBJ whole genome shotgun (WGS) entry which is preliminary data.</text>
</comment>
<reference evidence="1 2" key="1">
    <citation type="submission" date="2018-04" db="EMBL/GenBank/DDBJ databases">
        <title>Genomic Encyclopedia of Type Strains, Phase III (KMG-III): the genomes of soil and plant-associated and newly described type strains.</title>
        <authorList>
            <person name="Whitman W."/>
        </authorList>
    </citation>
    <scope>NUCLEOTIDE SEQUENCE [LARGE SCALE GENOMIC DNA]</scope>
    <source>
        <strain evidence="1 2">MA101b</strain>
    </source>
</reference>
<dbReference type="AlphaFoldDB" id="A0A2T5GP66"/>
<organism evidence="1 2">
    <name type="scientific">Sphingomonas aurantiaca</name>
    <dbReference type="NCBI Taxonomy" id="185949"/>
    <lineage>
        <taxon>Bacteria</taxon>
        <taxon>Pseudomonadati</taxon>
        <taxon>Pseudomonadota</taxon>
        <taxon>Alphaproteobacteria</taxon>
        <taxon>Sphingomonadales</taxon>
        <taxon>Sphingomonadaceae</taxon>
        <taxon>Sphingomonas</taxon>
    </lineage>
</organism>
<keyword evidence="2" id="KW-1185">Reference proteome</keyword>